<keyword evidence="3" id="KW-0648">Protein biosynthesis</keyword>
<dbReference type="Gene3D" id="3.30.479.20">
    <property type="entry name" value="Elongation factor Ts, dimerisation domain"/>
    <property type="match status" value="2"/>
</dbReference>
<dbReference type="NCBIfam" id="TIGR00116">
    <property type="entry name" value="tsf"/>
    <property type="match status" value="1"/>
</dbReference>
<dbReference type="PROSITE" id="PS01126">
    <property type="entry name" value="EF_TS_1"/>
    <property type="match status" value="1"/>
</dbReference>
<dbReference type="Gene3D" id="1.10.286.20">
    <property type="match status" value="1"/>
</dbReference>
<dbReference type="CDD" id="cd14275">
    <property type="entry name" value="UBA_EF-Ts"/>
    <property type="match status" value="1"/>
</dbReference>
<evidence type="ECO:0000313" key="5">
    <source>
        <dbReference type="EMBL" id="OIQ90924.1"/>
    </source>
</evidence>
<dbReference type="FunFam" id="1.10.8.10:FF:000001">
    <property type="entry name" value="Elongation factor Ts"/>
    <property type="match status" value="1"/>
</dbReference>
<protein>
    <submittedName>
        <fullName evidence="5">Elongation factor Ts</fullName>
    </submittedName>
</protein>
<dbReference type="EMBL" id="MLJW01000276">
    <property type="protein sequence ID" value="OIQ90924.1"/>
    <property type="molecule type" value="Genomic_DNA"/>
</dbReference>
<dbReference type="GO" id="GO:0003746">
    <property type="term" value="F:translation elongation factor activity"/>
    <property type="evidence" value="ECO:0007669"/>
    <property type="project" value="UniProtKB-KW"/>
</dbReference>
<dbReference type="PANTHER" id="PTHR11741">
    <property type="entry name" value="ELONGATION FACTOR TS"/>
    <property type="match status" value="1"/>
</dbReference>
<dbReference type="PROSITE" id="PS01127">
    <property type="entry name" value="EF_TS_2"/>
    <property type="match status" value="1"/>
</dbReference>
<feature type="domain" description="Translation elongation factor EFTs/EF1B dimerisation" evidence="4">
    <location>
        <begin position="71"/>
        <end position="287"/>
    </location>
</feature>
<dbReference type="Pfam" id="PF00889">
    <property type="entry name" value="EF_TS"/>
    <property type="match status" value="1"/>
</dbReference>
<dbReference type="PANTHER" id="PTHR11741:SF0">
    <property type="entry name" value="ELONGATION FACTOR TS, MITOCHONDRIAL"/>
    <property type="match status" value="1"/>
</dbReference>
<dbReference type="Gene3D" id="1.10.8.10">
    <property type="entry name" value="DNA helicase RuvA subunit, C-terminal domain"/>
    <property type="match status" value="1"/>
</dbReference>
<dbReference type="AlphaFoldDB" id="A0A1J5RFQ4"/>
<dbReference type="SUPFAM" id="SSF54713">
    <property type="entry name" value="Elongation factor Ts (EF-Ts), dimerisation domain"/>
    <property type="match status" value="2"/>
</dbReference>
<dbReference type="InterPro" id="IPR018101">
    <property type="entry name" value="Transl_elong_Ts_CS"/>
</dbReference>
<dbReference type="InterPro" id="IPR036402">
    <property type="entry name" value="EF-Ts_dimer_sf"/>
</dbReference>
<comment type="caution">
    <text evidence="5">The sequence shown here is derived from an EMBL/GenBank/DDBJ whole genome shotgun (WGS) entry which is preliminary data.</text>
</comment>
<dbReference type="HAMAP" id="MF_00050">
    <property type="entry name" value="EF_Ts"/>
    <property type="match status" value="1"/>
</dbReference>
<dbReference type="InterPro" id="IPR001816">
    <property type="entry name" value="Transl_elong_EFTs/EF1B"/>
</dbReference>
<evidence type="ECO:0000259" key="4">
    <source>
        <dbReference type="Pfam" id="PF00889"/>
    </source>
</evidence>
<gene>
    <name evidence="5" type="primary">tsf_8</name>
    <name evidence="5" type="ORF">GALL_271980</name>
</gene>
<dbReference type="InterPro" id="IPR009060">
    <property type="entry name" value="UBA-like_sf"/>
</dbReference>
<evidence type="ECO:0000256" key="2">
    <source>
        <dbReference type="ARBA" id="ARBA00022768"/>
    </source>
</evidence>
<dbReference type="GO" id="GO:0005737">
    <property type="term" value="C:cytoplasm"/>
    <property type="evidence" value="ECO:0007669"/>
    <property type="project" value="UniProtKB-ARBA"/>
</dbReference>
<evidence type="ECO:0000256" key="3">
    <source>
        <dbReference type="ARBA" id="ARBA00022917"/>
    </source>
</evidence>
<dbReference type="SUPFAM" id="SSF46934">
    <property type="entry name" value="UBA-like"/>
    <property type="match status" value="1"/>
</dbReference>
<organism evidence="5">
    <name type="scientific">mine drainage metagenome</name>
    <dbReference type="NCBI Taxonomy" id="410659"/>
    <lineage>
        <taxon>unclassified sequences</taxon>
        <taxon>metagenomes</taxon>
        <taxon>ecological metagenomes</taxon>
    </lineage>
</organism>
<name>A0A1J5RFQ4_9ZZZZ</name>
<dbReference type="InterPro" id="IPR014039">
    <property type="entry name" value="Transl_elong_EFTs/EF1B_dimer"/>
</dbReference>
<evidence type="ECO:0000256" key="1">
    <source>
        <dbReference type="ARBA" id="ARBA00005532"/>
    </source>
</evidence>
<dbReference type="FunFam" id="1.10.286.20:FF:000001">
    <property type="entry name" value="Elongation factor Ts"/>
    <property type="match status" value="1"/>
</dbReference>
<keyword evidence="2 5" id="KW-0251">Elongation factor</keyword>
<accession>A0A1J5RFQ4</accession>
<reference evidence="5" key="1">
    <citation type="submission" date="2016-10" db="EMBL/GenBank/DDBJ databases">
        <title>Sequence of Gallionella enrichment culture.</title>
        <authorList>
            <person name="Poehlein A."/>
            <person name="Muehling M."/>
            <person name="Daniel R."/>
        </authorList>
    </citation>
    <scope>NUCLEOTIDE SEQUENCE</scope>
</reference>
<sequence>MAEITASLVKELREKTGAGMMDCKKALSETAGDLEAAIDWLRKKGLAAAAKKAGRVAAEGLVAVAAEGTKGAVIEVNAETDFVARNEQFQGFVKSVAATALSNGDNVETLKAAKVASGKTLDEELTALIATIGENMNFRRAKVLSVSQGVVASYIHSATAPGLGKIGVLVALESAGDAAKLADVGKQIAMHVAAATPLFLNVDSVDGAALERERAVLTEQAAASGKPANVIEKMVEGRIRKYYEEVVLLEQVFVIDGETKISKVVENAAKDVGAPVKLVGFARFALGDGIEKEEKDFAAEVAAQLGN</sequence>
<comment type="similarity">
    <text evidence="1">Belongs to the EF-Ts family.</text>
</comment>
<proteinExistence type="inferred from homology"/>